<accession>A0A024FVP5</accession>
<sequence>MELDAYQVGLQRATYYQIYFQMNMFSRLSSLVVLVAMAHAQVMITNTKQPSQMTSQTAEFGHSDEEKKVLTGATALVNKNNAAVDNNIGVSDSNVLLTQNDHFHVNKQSGTVRIRGASEDNEDMDRDEFWGGYPNYGYHYRYRYGW</sequence>
<dbReference type="Proteomes" id="UP000053237">
    <property type="component" value="Unassembled WGS sequence"/>
</dbReference>
<dbReference type="AlphaFoldDB" id="A0A024FVP5"/>
<proteinExistence type="predicted"/>
<protein>
    <submittedName>
        <fullName evidence="1">Uncharacterized protein</fullName>
    </submittedName>
</protein>
<name>A0A024FVP5_9STRA</name>
<keyword evidence="2" id="KW-1185">Reference proteome</keyword>
<comment type="caution">
    <text evidence="1">The sequence shown here is derived from an EMBL/GenBank/DDBJ whole genome shotgun (WGS) entry which is preliminary data.</text>
</comment>
<dbReference type="InParanoid" id="A0A024FVP5"/>
<dbReference type="EMBL" id="CAIX01000367">
    <property type="protein sequence ID" value="CCI10734.1"/>
    <property type="molecule type" value="Genomic_DNA"/>
</dbReference>
<evidence type="ECO:0000313" key="2">
    <source>
        <dbReference type="Proteomes" id="UP000053237"/>
    </source>
</evidence>
<reference evidence="1 2" key="1">
    <citation type="submission" date="2012-05" db="EMBL/GenBank/DDBJ databases">
        <title>Recombination and specialization in a pathogen metapopulation.</title>
        <authorList>
            <person name="Gardiner A."/>
            <person name="Kemen E."/>
            <person name="Schultz-Larsen T."/>
            <person name="MacLean D."/>
            <person name="Van Oosterhout C."/>
            <person name="Jones J.D.G."/>
        </authorList>
    </citation>
    <scope>NUCLEOTIDE SEQUENCE [LARGE SCALE GENOMIC DNA]</scope>
    <source>
        <strain evidence="1 2">Ac Nc2</strain>
    </source>
</reference>
<organism evidence="1 2">
    <name type="scientific">Albugo candida</name>
    <dbReference type="NCBI Taxonomy" id="65357"/>
    <lineage>
        <taxon>Eukaryota</taxon>
        <taxon>Sar</taxon>
        <taxon>Stramenopiles</taxon>
        <taxon>Oomycota</taxon>
        <taxon>Peronosporomycetes</taxon>
        <taxon>Albuginales</taxon>
        <taxon>Albuginaceae</taxon>
        <taxon>Albugo</taxon>
    </lineage>
</organism>
<evidence type="ECO:0000313" key="1">
    <source>
        <dbReference type="EMBL" id="CCI10734.1"/>
    </source>
</evidence>
<gene>
    <name evidence="1" type="ORF">BN9_114250</name>
</gene>